<organism evidence="3">
    <name type="scientific">Anopheles atroparvus</name>
    <name type="common">European mosquito</name>
    <dbReference type="NCBI Taxonomy" id="41427"/>
    <lineage>
        <taxon>Eukaryota</taxon>
        <taxon>Metazoa</taxon>
        <taxon>Ecdysozoa</taxon>
        <taxon>Arthropoda</taxon>
        <taxon>Hexapoda</taxon>
        <taxon>Insecta</taxon>
        <taxon>Pterygota</taxon>
        <taxon>Neoptera</taxon>
        <taxon>Endopterygota</taxon>
        <taxon>Diptera</taxon>
        <taxon>Nematocera</taxon>
        <taxon>Culicoidea</taxon>
        <taxon>Culicidae</taxon>
        <taxon>Anophelinae</taxon>
        <taxon>Anopheles</taxon>
    </lineage>
</organism>
<dbReference type="VEuPathDB" id="VectorBase:AATE012470"/>
<dbReference type="Gene3D" id="2.60.120.10">
    <property type="entry name" value="Jelly Rolls"/>
    <property type="match status" value="1"/>
</dbReference>
<dbReference type="InterPro" id="IPR014710">
    <property type="entry name" value="RmlC-like_jellyroll"/>
</dbReference>
<evidence type="ECO:0008006" key="4">
    <source>
        <dbReference type="Google" id="ProtNLM"/>
    </source>
</evidence>
<dbReference type="SUPFAM" id="SSF51206">
    <property type="entry name" value="cAMP-binding domain-like"/>
    <property type="match status" value="1"/>
</dbReference>
<dbReference type="AlphaFoldDB" id="A0A182J6U3"/>
<feature type="region of interest" description="Disordered" evidence="1">
    <location>
        <begin position="606"/>
        <end position="629"/>
    </location>
</feature>
<feature type="region of interest" description="Disordered" evidence="1">
    <location>
        <begin position="194"/>
        <end position="234"/>
    </location>
</feature>
<evidence type="ECO:0000256" key="1">
    <source>
        <dbReference type="SAM" id="MobiDB-lite"/>
    </source>
</evidence>
<reference evidence="3" key="1">
    <citation type="submission" date="2022-08" db="UniProtKB">
        <authorList>
            <consortium name="EnsemblMetazoa"/>
        </authorList>
    </citation>
    <scope>IDENTIFICATION</scope>
    <source>
        <strain evidence="3">EBRO</strain>
    </source>
</reference>
<evidence type="ECO:0000313" key="3">
    <source>
        <dbReference type="EnsemblMetazoa" id="AATE012470-PA.1"/>
    </source>
</evidence>
<feature type="region of interest" description="Disordered" evidence="1">
    <location>
        <begin position="274"/>
        <end position="308"/>
    </location>
</feature>
<sequence length="757" mass="84227">MGTTPKLSVKMAMLLMLGYTVCLAVLLVATCLATGASAAKDGAAAERKLNIDPALRKALLRALRHLKERQEEEKQEQLLGDANTTEENFATTILDELLEESTVSEGQEEARVRGSDTPAIDYHTYVASNPREETDTIEGEVEQQESGPVTIGSEGANEIIKTIIIAKPKSTLSTPKLESENEIVPQAAALDGSTLALGPTAPPSTTTSPLPAAATTTTASPVPTTPAPTHNEDGENIEQVKSEDVKIFQAPLVAAFTVQQDQLGVSRNVIPLLQTPPKQQSSQPAPDDLPKGSAPAATTGPFIPSVSLPGGKPIPISVEQQLPFKEAVDFQPALLPQRPVPQTSTSVEQVKAISQPASPLPPQLARDQALPLKPFQPFNLFPVLPPLLVGPSPFDQQLPPLQQRNRVFRQEPSTGNFGLNQQPFRPSQPLAFASDSQNLQNLLFQSGITSRSAEDFNIITKVLALNHGIPQASSQRMFAKLSPEQQRQLLFRNQQRHVHRHTKLTSERGADLLDALARFSYFDRWSDEQRRDFCHRAQIRQFEPDQTVFVEGQAPVNYAHFVLSGECGLLQCLHLLPRCDRRTGATRYKLARSRPTEDEIARFHRRRQERAAGPSDAQSTHPIASDPCTNELIPSEYHFIDIATYSSGSVFGVGEHMVDRAVFARNRVHCLLIPRYWLLEKPQNRGNIWNRIRIFLEQRQPSRERLFRWFLTELMWHRYRRQLVGDFVTVHAPRHLPRLMDVPLVCRIEECDVKITS</sequence>
<dbReference type="EnsemblMetazoa" id="AATE012470-RA">
    <property type="protein sequence ID" value="AATE012470-PA.1"/>
    <property type="gene ID" value="AATE012470"/>
</dbReference>
<protein>
    <recommendedName>
        <fullName evidence="4">Cyclic nucleotide-binding domain-containing protein</fullName>
    </recommendedName>
</protein>
<accession>A0A182J6U3</accession>
<evidence type="ECO:0000256" key="2">
    <source>
        <dbReference type="SAM" id="SignalP"/>
    </source>
</evidence>
<feature type="compositionally biased region" description="Low complexity" evidence="1">
    <location>
        <begin position="194"/>
        <end position="222"/>
    </location>
</feature>
<dbReference type="InterPro" id="IPR018490">
    <property type="entry name" value="cNMP-bd_dom_sf"/>
</dbReference>
<keyword evidence="2" id="KW-0732">Signal</keyword>
<feature type="signal peptide" evidence="2">
    <location>
        <begin position="1"/>
        <end position="38"/>
    </location>
</feature>
<feature type="chain" id="PRO_5043915568" description="Cyclic nucleotide-binding domain-containing protein" evidence="2">
    <location>
        <begin position="39"/>
        <end position="757"/>
    </location>
</feature>
<proteinExistence type="predicted"/>
<name>A0A182J6U3_ANOAO</name>